<dbReference type="InterPro" id="IPR024568">
    <property type="entry name" value="RNase_HIII_N"/>
</dbReference>
<evidence type="ECO:0000256" key="10">
    <source>
        <dbReference type="ARBA" id="ARBA00022722"/>
    </source>
</evidence>
<feature type="domain" description="RNase H type-2" evidence="15">
    <location>
        <begin position="69"/>
        <end position="226"/>
    </location>
</feature>
<evidence type="ECO:0000256" key="6">
    <source>
        <dbReference type="ARBA" id="ARBA00008378"/>
    </source>
</evidence>
<dbReference type="PANTHER" id="PTHR10954">
    <property type="entry name" value="RIBONUCLEASE H2 SUBUNIT A"/>
    <property type="match status" value="1"/>
</dbReference>
<dbReference type="Pfam" id="PF11858">
    <property type="entry name" value="DUF3378"/>
    <property type="match status" value="1"/>
</dbReference>
<dbReference type="PANTHER" id="PTHR10954:SF23">
    <property type="entry name" value="RIBONUCLEASE"/>
    <property type="match status" value="1"/>
</dbReference>
<dbReference type="Pfam" id="PF01351">
    <property type="entry name" value="RNase_HII"/>
    <property type="match status" value="1"/>
</dbReference>
<proteinExistence type="inferred from homology"/>
<dbReference type="InterPro" id="IPR012295">
    <property type="entry name" value="TBP_dom_sf"/>
</dbReference>
<sequence>MERDYEMRKVPHTRFAGHRDKLNVNFYNSGKLLVQGRGTREFVEFVLEPEILKEARLGYEAEINPDFIRPRLGVDESGKGDFFGPLVVAGVYVNESVVRHWQEKGIKDSKRVTSDKRIGELAKIIRETPGCIWTVVPIGPEAYNRMHNKMRTVNKMLAWGHARVIENLMERRAEMVPPPERAISDQFARSKSIVADALMELGRGIELIQRHKAEDDLAVAGASILA</sequence>
<dbReference type="InterPro" id="IPR001352">
    <property type="entry name" value="RNase_HII/HIII"/>
</dbReference>
<dbReference type="Gene3D" id="3.30.420.10">
    <property type="entry name" value="Ribonuclease H-like superfamily/Ribonuclease H"/>
    <property type="match status" value="1"/>
</dbReference>
<dbReference type="InterPro" id="IPR024567">
    <property type="entry name" value="RNase_HII/HIII_dom"/>
</dbReference>
<gene>
    <name evidence="16" type="ORF">METZ01_LOCUS295809</name>
</gene>
<dbReference type="AlphaFoldDB" id="A0A382M4R7"/>
<dbReference type="GO" id="GO:0043137">
    <property type="term" value="P:DNA replication, removal of RNA primer"/>
    <property type="evidence" value="ECO:0007669"/>
    <property type="project" value="TreeGrafter"/>
</dbReference>
<keyword evidence="9" id="KW-0963">Cytoplasm</keyword>
<evidence type="ECO:0000256" key="2">
    <source>
        <dbReference type="ARBA" id="ARBA00001936"/>
    </source>
</evidence>
<evidence type="ECO:0000256" key="7">
    <source>
        <dbReference type="ARBA" id="ARBA00012180"/>
    </source>
</evidence>
<dbReference type="SUPFAM" id="SSF53098">
    <property type="entry name" value="Ribonuclease H-like"/>
    <property type="match status" value="1"/>
</dbReference>
<evidence type="ECO:0000256" key="4">
    <source>
        <dbReference type="ARBA" id="ARBA00004065"/>
    </source>
</evidence>
<evidence type="ECO:0000313" key="16">
    <source>
        <dbReference type="EMBL" id="SVC42955.1"/>
    </source>
</evidence>
<dbReference type="InterPro" id="IPR012337">
    <property type="entry name" value="RNaseH-like_sf"/>
</dbReference>
<dbReference type="Gene3D" id="3.30.310.10">
    <property type="entry name" value="TATA-Binding Protein"/>
    <property type="match status" value="1"/>
</dbReference>
<keyword evidence="14" id="KW-0460">Magnesium</keyword>
<comment type="similarity">
    <text evidence="6">Belongs to the RNase HII family. RnhC subfamily.</text>
</comment>
<evidence type="ECO:0000256" key="9">
    <source>
        <dbReference type="ARBA" id="ARBA00022490"/>
    </source>
</evidence>
<dbReference type="NCBIfam" id="TIGR00716">
    <property type="entry name" value="rnhC"/>
    <property type="match status" value="1"/>
</dbReference>
<comment type="function">
    <text evidence="4">Endonuclease that specifically degrades the RNA of RNA-DNA hybrids.</text>
</comment>
<feature type="non-terminal residue" evidence="16">
    <location>
        <position position="226"/>
    </location>
</feature>
<evidence type="ECO:0000256" key="12">
    <source>
        <dbReference type="ARBA" id="ARBA00022759"/>
    </source>
</evidence>
<keyword evidence="12" id="KW-0255">Endonuclease</keyword>
<evidence type="ECO:0000256" key="1">
    <source>
        <dbReference type="ARBA" id="ARBA00000077"/>
    </source>
</evidence>
<evidence type="ECO:0000256" key="8">
    <source>
        <dbReference type="ARBA" id="ARBA00021407"/>
    </source>
</evidence>
<organism evidence="16">
    <name type="scientific">marine metagenome</name>
    <dbReference type="NCBI Taxonomy" id="408172"/>
    <lineage>
        <taxon>unclassified sequences</taxon>
        <taxon>metagenomes</taxon>
        <taxon>ecological metagenomes</taxon>
    </lineage>
</organism>
<evidence type="ECO:0000256" key="14">
    <source>
        <dbReference type="ARBA" id="ARBA00022842"/>
    </source>
</evidence>
<dbReference type="PROSITE" id="PS51975">
    <property type="entry name" value="RNASE_H_2"/>
    <property type="match status" value="1"/>
</dbReference>
<comment type="catalytic activity">
    <reaction evidence="1">
        <text>Endonucleolytic cleavage to 5'-phosphomonoester.</text>
        <dbReference type="EC" id="3.1.26.4"/>
    </reaction>
</comment>
<dbReference type="GO" id="GO:0005737">
    <property type="term" value="C:cytoplasm"/>
    <property type="evidence" value="ECO:0007669"/>
    <property type="project" value="UniProtKB-SubCell"/>
</dbReference>
<name>A0A382M4R7_9ZZZZ</name>
<dbReference type="GO" id="GO:0004523">
    <property type="term" value="F:RNA-DNA hybrid ribonuclease activity"/>
    <property type="evidence" value="ECO:0007669"/>
    <property type="project" value="UniProtKB-EC"/>
</dbReference>
<comment type="cofactor">
    <cofactor evidence="3">
        <name>Mg(2+)</name>
        <dbReference type="ChEBI" id="CHEBI:18420"/>
    </cofactor>
</comment>
<dbReference type="InterPro" id="IPR036397">
    <property type="entry name" value="RNaseH_sf"/>
</dbReference>
<comment type="subcellular location">
    <subcellularLocation>
        <location evidence="5">Cytoplasm</location>
    </subcellularLocation>
</comment>
<keyword evidence="13" id="KW-0378">Hydrolase</keyword>
<accession>A0A382M4R7</accession>
<dbReference type="GO" id="GO:0003723">
    <property type="term" value="F:RNA binding"/>
    <property type="evidence" value="ECO:0007669"/>
    <property type="project" value="InterPro"/>
</dbReference>
<protein>
    <recommendedName>
        <fullName evidence="8">Ribonuclease HIII</fullName>
        <ecNumber evidence="7">3.1.26.4</ecNumber>
    </recommendedName>
</protein>
<evidence type="ECO:0000256" key="5">
    <source>
        <dbReference type="ARBA" id="ARBA00004496"/>
    </source>
</evidence>
<dbReference type="EC" id="3.1.26.4" evidence="7"/>
<dbReference type="GO" id="GO:0006298">
    <property type="term" value="P:mismatch repair"/>
    <property type="evidence" value="ECO:0007669"/>
    <property type="project" value="TreeGrafter"/>
</dbReference>
<evidence type="ECO:0000259" key="15">
    <source>
        <dbReference type="PROSITE" id="PS51975"/>
    </source>
</evidence>
<comment type="cofactor">
    <cofactor evidence="2">
        <name>Mn(2+)</name>
        <dbReference type="ChEBI" id="CHEBI:29035"/>
    </cofactor>
</comment>
<dbReference type="GO" id="GO:0046872">
    <property type="term" value="F:metal ion binding"/>
    <property type="evidence" value="ECO:0007669"/>
    <property type="project" value="UniProtKB-KW"/>
</dbReference>
<evidence type="ECO:0000256" key="3">
    <source>
        <dbReference type="ARBA" id="ARBA00001946"/>
    </source>
</evidence>
<evidence type="ECO:0000256" key="11">
    <source>
        <dbReference type="ARBA" id="ARBA00022723"/>
    </source>
</evidence>
<keyword evidence="11" id="KW-0479">Metal-binding</keyword>
<reference evidence="16" key="1">
    <citation type="submission" date="2018-05" db="EMBL/GenBank/DDBJ databases">
        <authorList>
            <person name="Lanie J.A."/>
            <person name="Ng W.-L."/>
            <person name="Kazmierczak K.M."/>
            <person name="Andrzejewski T.M."/>
            <person name="Davidsen T.M."/>
            <person name="Wayne K.J."/>
            <person name="Tettelin H."/>
            <person name="Glass J.I."/>
            <person name="Rusch D."/>
            <person name="Podicherti R."/>
            <person name="Tsui H.-C.T."/>
            <person name="Winkler M.E."/>
        </authorList>
    </citation>
    <scope>NUCLEOTIDE SEQUENCE</scope>
</reference>
<keyword evidence="10" id="KW-0540">Nuclease</keyword>
<dbReference type="InterPro" id="IPR004641">
    <property type="entry name" value="RNase_HIII"/>
</dbReference>
<dbReference type="EMBL" id="UINC01090740">
    <property type="protein sequence ID" value="SVC42955.1"/>
    <property type="molecule type" value="Genomic_DNA"/>
</dbReference>
<dbReference type="GO" id="GO:0032299">
    <property type="term" value="C:ribonuclease H2 complex"/>
    <property type="evidence" value="ECO:0007669"/>
    <property type="project" value="TreeGrafter"/>
</dbReference>
<evidence type="ECO:0000256" key="13">
    <source>
        <dbReference type="ARBA" id="ARBA00022801"/>
    </source>
</evidence>
<dbReference type="CDD" id="cd06590">
    <property type="entry name" value="RNase_HII_bacteria_HIII_like"/>
    <property type="match status" value="1"/>
</dbReference>